<sequence length="178" mass="20260">MACLRRGPPVTFCVWLLSGLRANVGLMKSDALPYSYRDDPDVPEFDAPVCFTVMDAQCAICARGAKWIARNDRAGEFRIIPLQSPTGSALMRHYGLDPRDPSSWLYVEEGRAYASMDAIIRVGKRLGGRWRALGLLRVLPRMVQDRLYYTFARYRYRLSGRADLCSLPDPEVQKRLLQ</sequence>
<dbReference type="AlphaFoldDB" id="A0A3B0RND3"/>
<dbReference type="PANTHER" id="PTHR33639:SF2">
    <property type="entry name" value="DUF393 DOMAIN-CONTAINING PROTEIN"/>
    <property type="match status" value="1"/>
</dbReference>
<dbReference type="EMBL" id="UOEG01000123">
    <property type="protein sequence ID" value="VAV94770.1"/>
    <property type="molecule type" value="Genomic_DNA"/>
</dbReference>
<dbReference type="InterPro" id="IPR052927">
    <property type="entry name" value="DCC_oxidoreductase"/>
</dbReference>
<dbReference type="InterPro" id="IPR007263">
    <property type="entry name" value="DCC1-like"/>
</dbReference>
<evidence type="ECO:0000313" key="1">
    <source>
        <dbReference type="EMBL" id="VAV94770.1"/>
    </source>
</evidence>
<accession>A0A3B0RND3</accession>
<organism evidence="1">
    <name type="scientific">hydrothermal vent metagenome</name>
    <dbReference type="NCBI Taxonomy" id="652676"/>
    <lineage>
        <taxon>unclassified sequences</taxon>
        <taxon>metagenomes</taxon>
        <taxon>ecological metagenomes</taxon>
    </lineage>
</organism>
<proteinExistence type="predicted"/>
<dbReference type="PANTHER" id="PTHR33639">
    <property type="entry name" value="THIOL-DISULFIDE OXIDOREDUCTASE DCC"/>
    <property type="match status" value="1"/>
</dbReference>
<protein>
    <submittedName>
        <fullName evidence="1">Uncharacterized protein</fullName>
    </submittedName>
</protein>
<dbReference type="GO" id="GO:0015035">
    <property type="term" value="F:protein-disulfide reductase activity"/>
    <property type="evidence" value="ECO:0007669"/>
    <property type="project" value="InterPro"/>
</dbReference>
<name>A0A3B0RND3_9ZZZZ</name>
<reference evidence="1" key="1">
    <citation type="submission" date="2018-06" db="EMBL/GenBank/DDBJ databases">
        <authorList>
            <person name="Zhirakovskaya E."/>
        </authorList>
    </citation>
    <scope>NUCLEOTIDE SEQUENCE</scope>
</reference>
<gene>
    <name evidence="1" type="ORF">MNBD_ALPHA07-2216</name>
</gene>
<dbReference type="Pfam" id="PF04134">
    <property type="entry name" value="DCC1-like"/>
    <property type="match status" value="1"/>
</dbReference>